<accession>A0A7W5K654</accession>
<dbReference type="PROSITE" id="PS51340">
    <property type="entry name" value="MOSC"/>
    <property type="match status" value="1"/>
</dbReference>
<dbReference type="GO" id="GO:0030151">
    <property type="term" value="F:molybdenum ion binding"/>
    <property type="evidence" value="ECO:0007669"/>
    <property type="project" value="InterPro"/>
</dbReference>
<protein>
    <recommendedName>
        <fullName evidence="1">MOSC domain-containing protein</fullName>
    </recommendedName>
</protein>
<evidence type="ECO:0000313" key="2">
    <source>
        <dbReference type="EMBL" id="MBB3332606.1"/>
    </source>
</evidence>
<sequence>MRITQLTIYPVKSLGGIALNEAELTAEGLAHDRRWMVVDDIGRFVTQRQLPAMASVRVGLAPDALVLTHPEASPLRVPLEPGELSRLPVYVWEDRCDALDEGAEAREWLGAVLGDLRGSGLRLVRFAPDYRRPVEPHYLAPGEQAHTGFADGYPLLVVSEGSLAEVNRRLAAKGLDPVPMSRFRPSLVVDDATPFAEDGWNTLAAADGAWRLGLRKHCQRCKITTVDQQSGEIAVPGEPLRTLVEMNTRLAPGGYFGQNAIVLAGEGARLAVGDALVAGPAASS</sequence>
<comment type="caution">
    <text evidence="2">The sequence shown here is derived from an EMBL/GenBank/DDBJ whole genome shotgun (WGS) entry which is preliminary data.</text>
</comment>
<gene>
    <name evidence="2" type="ORF">BDK63_003504</name>
</gene>
<keyword evidence="3" id="KW-1185">Reference proteome</keyword>
<dbReference type="PANTHER" id="PTHR14237">
    <property type="entry name" value="MOLYBDOPTERIN COFACTOR SULFURASE MOSC"/>
    <property type="match status" value="1"/>
</dbReference>
<dbReference type="InterPro" id="IPR005303">
    <property type="entry name" value="MOCOS_middle"/>
</dbReference>
<name>A0A7W5K654_9GAMM</name>
<evidence type="ECO:0000259" key="1">
    <source>
        <dbReference type="PROSITE" id="PS51340"/>
    </source>
</evidence>
<dbReference type="InterPro" id="IPR005302">
    <property type="entry name" value="MoCF_Sase_C"/>
</dbReference>
<dbReference type="PANTHER" id="PTHR14237:SF19">
    <property type="entry name" value="MITOCHONDRIAL AMIDOXIME REDUCING COMPONENT 1"/>
    <property type="match status" value="1"/>
</dbReference>
<feature type="domain" description="MOSC" evidence="1">
    <location>
        <begin position="131"/>
        <end position="279"/>
    </location>
</feature>
<proteinExistence type="predicted"/>
<dbReference type="RefSeq" id="WP_183334302.1">
    <property type="nucleotide sequence ID" value="NZ_JACHZF010000039.1"/>
</dbReference>
<evidence type="ECO:0000313" key="3">
    <source>
        <dbReference type="Proteomes" id="UP000553442"/>
    </source>
</evidence>
<dbReference type="GO" id="GO:0003824">
    <property type="term" value="F:catalytic activity"/>
    <property type="evidence" value="ECO:0007669"/>
    <property type="project" value="InterPro"/>
</dbReference>
<dbReference type="SUPFAM" id="SSF50800">
    <property type="entry name" value="PK beta-barrel domain-like"/>
    <property type="match status" value="1"/>
</dbReference>
<dbReference type="Pfam" id="PF03476">
    <property type="entry name" value="MOSC_N"/>
    <property type="match status" value="1"/>
</dbReference>
<reference evidence="2 3" key="1">
    <citation type="submission" date="2020-08" db="EMBL/GenBank/DDBJ databases">
        <title>Genomic Encyclopedia of Archaeal and Bacterial Type Strains, Phase II (KMG-II): from individual species to whole genera.</title>
        <authorList>
            <person name="Goeker M."/>
        </authorList>
    </citation>
    <scope>NUCLEOTIDE SEQUENCE [LARGE SCALE GENOMIC DNA]</scope>
    <source>
        <strain evidence="2 3">5AG</strain>
    </source>
</reference>
<dbReference type="Pfam" id="PF03473">
    <property type="entry name" value="MOSC"/>
    <property type="match status" value="1"/>
</dbReference>
<dbReference type="EMBL" id="JACHZF010000039">
    <property type="protein sequence ID" value="MBB3332606.1"/>
    <property type="molecule type" value="Genomic_DNA"/>
</dbReference>
<dbReference type="Proteomes" id="UP000553442">
    <property type="component" value="Unassembled WGS sequence"/>
</dbReference>
<organism evidence="2 3">
    <name type="scientific">Halomonas campaniensis</name>
    <dbReference type="NCBI Taxonomy" id="213554"/>
    <lineage>
        <taxon>Bacteria</taxon>
        <taxon>Pseudomonadati</taxon>
        <taxon>Pseudomonadota</taxon>
        <taxon>Gammaproteobacteria</taxon>
        <taxon>Oceanospirillales</taxon>
        <taxon>Halomonadaceae</taxon>
        <taxon>Halomonas</taxon>
    </lineage>
</organism>
<dbReference type="AlphaFoldDB" id="A0A7W5K654"/>
<dbReference type="SUPFAM" id="SSF141673">
    <property type="entry name" value="MOSC N-terminal domain-like"/>
    <property type="match status" value="1"/>
</dbReference>
<dbReference type="InterPro" id="IPR011037">
    <property type="entry name" value="Pyrv_Knase-like_insert_dom_sf"/>
</dbReference>
<dbReference type="GO" id="GO:0030170">
    <property type="term" value="F:pyridoxal phosphate binding"/>
    <property type="evidence" value="ECO:0007669"/>
    <property type="project" value="InterPro"/>
</dbReference>